<name>D8LQW3_ECTSI</name>
<sequence>MPGMVDVHNKRCEAEDCQKHPTYGIANGRARFCTKHKGPDMVDVHCRPCEFLGCSKHPHYAFEGDKARFCASHKEPGMVDVKHKRCHKTGCREMRVYETPEKKSRFCAMHLEQWLTSKTIRRTANHEPGSESAPGRTSAKKRQKNSRGAKGGSKASGNGRRSSDRAVAAATATATAAAAAAHSQASAFQQPDLLDWSPGGEDDASSASRGGVKRKLSKAVGGEVRPGPSSRGARASGNGGGVSLLSADGGAGGGETAVDCVRRRGAQGSGGGGDAEEAVASGSGGGGGGHGASSPEGRGRAGGRGRRPAARGDNADENGAFFAAASDAAAAAFGGRGEIKPKLEPRMYDDRVGGGPEGGGGGGGGGDTLSHLGGATAAETFMGERSGVEQLQRVGDGGGGGGGRRRGRGDRLYEGGGSFRRGGDGGMPDGAAAGHGPPQGSGADVDMGVGASFLNLSPPSEKSTMHRGHRRLASFDPNTDCFSHFNYLVGGGSDGGGALAEASRRGLFFQPVGAAEGQGYTLPPRGGGSVSSLGSFGGSFGSFGGGGGRRHHRGMSSGSVDLNVLAPVLAELRASGGGCVMER</sequence>
<feature type="region of interest" description="Disordered" evidence="1">
    <location>
        <begin position="191"/>
        <end position="315"/>
    </location>
</feature>
<feature type="compositionally biased region" description="Low complexity" evidence="1">
    <location>
        <begin position="429"/>
        <end position="443"/>
    </location>
</feature>
<feature type="region of interest" description="Disordered" evidence="1">
    <location>
        <begin position="119"/>
        <end position="169"/>
    </location>
</feature>
<evidence type="ECO:0000313" key="2">
    <source>
        <dbReference type="EMBL" id="CBN77636.1"/>
    </source>
</evidence>
<feature type="compositionally biased region" description="Basic and acidic residues" evidence="1">
    <location>
        <begin position="337"/>
        <end position="352"/>
    </location>
</feature>
<dbReference type="Gene3D" id="6.10.140.110">
    <property type="match status" value="2"/>
</dbReference>
<dbReference type="EMBL" id="FN648830">
    <property type="protein sequence ID" value="CBN77636.1"/>
    <property type="molecule type" value="Genomic_DNA"/>
</dbReference>
<feature type="region of interest" description="Disordered" evidence="1">
    <location>
        <begin position="336"/>
        <end position="467"/>
    </location>
</feature>
<reference evidence="2 3" key="1">
    <citation type="journal article" date="2010" name="Nature">
        <title>The Ectocarpus genome and the independent evolution of multicellularity in brown algae.</title>
        <authorList>
            <person name="Cock J.M."/>
            <person name="Sterck L."/>
            <person name="Rouze P."/>
            <person name="Scornet D."/>
            <person name="Allen A.E."/>
            <person name="Amoutzias G."/>
            <person name="Anthouard V."/>
            <person name="Artiguenave F."/>
            <person name="Aury J.M."/>
            <person name="Badger J.H."/>
            <person name="Beszteri B."/>
            <person name="Billiau K."/>
            <person name="Bonnet E."/>
            <person name="Bothwell J.H."/>
            <person name="Bowler C."/>
            <person name="Boyen C."/>
            <person name="Brownlee C."/>
            <person name="Carrano C.J."/>
            <person name="Charrier B."/>
            <person name="Cho G.Y."/>
            <person name="Coelho S.M."/>
            <person name="Collen J."/>
            <person name="Corre E."/>
            <person name="Da Silva C."/>
            <person name="Delage L."/>
            <person name="Delaroque N."/>
            <person name="Dittami S.M."/>
            <person name="Doulbeau S."/>
            <person name="Elias M."/>
            <person name="Farnham G."/>
            <person name="Gachon C.M."/>
            <person name="Gschloessl B."/>
            <person name="Heesch S."/>
            <person name="Jabbari K."/>
            <person name="Jubin C."/>
            <person name="Kawai H."/>
            <person name="Kimura K."/>
            <person name="Kloareg B."/>
            <person name="Kupper F.C."/>
            <person name="Lang D."/>
            <person name="Le Bail A."/>
            <person name="Leblanc C."/>
            <person name="Lerouge P."/>
            <person name="Lohr M."/>
            <person name="Lopez P.J."/>
            <person name="Martens C."/>
            <person name="Maumus F."/>
            <person name="Michel G."/>
            <person name="Miranda-Saavedra D."/>
            <person name="Morales J."/>
            <person name="Moreau H."/>
            <person name="Motomura T."/>
            <person name="Nagasato C."/>
            <person name="Napoli C.A."/>
            <person name="Nelson D.R."/>
            <person name="Nyvall-Collen P."/>
            <person name="Peters A.F."/>
            <person name="Pommier C."/>
            <person name="Potin P."/>
            <person name="Poulain J."/>
            <person name="Quesneville H."/>
            <person name="Read B."/>
            <person name="Rensing S.A."/>
            <person name="Ritter A."/>
            <person name="Rousvoal S."/>
            <person name="Samanta M."/>
            <person name="Samson G."/>
            <person name="Schroeder D.C."/>
            <person name="Segurens B."/>
            <person name="Strittmatter M."/>
            <person name="Tonon T."/>
            <person name="Tregear J.W."/>
            <person name="Valentin K."/>
            <person name="von Dassow P."/>
            <person name="Yamagishi T."/>
            <person name="Van de Peer Y."/>
            <person name="Wincker P."/>
        </authorList>
    </citation>
    <scope>NUCLEOTIDE SEQUENCE [LARGE SCALE GENOMIC DNA]</scope>
    <source>
        <strain evidence="3">Ec32 / CCAP1310/4</strain>
    </source>
</reference>
<evidence type="ECO:0000313" key="3">
    <source>
        <dbReference type="Proteomes" id="UP000002630"/>
    </source>
</evidence>
<accession>D8LQW3</accession>
<feature type="compositionally biased region" description="Gly residues" evidence="1">
    <location>
        <begin position="414"/>
        <end position="428"/>
    </location>
</feature>
<feature type="compositionally biased region" description="Low complexity" evidence="1">
    <location>
        <begin position="148"/>
        <end position="169"/>
    </location>
</feature>
<feature type="compositionally biased region" description="Gly residues" evidence="1">
    <location>
        <begin position="353"/>
        <end position="367"/>
    </location>
</feature>
<evidence type="ECO:0000256" key="1">
    <source>
        <dbReference type="SAM" id="MobiDB-lite"/>
    </source>
</evidence>
<dbReference type="OrthoDB" id="10509617at2759"/>
<feature type="compositionally biased region" description="Gly residues" evidence="1">
    <location>
        <begin position="282"/>
        <end position="291"/>
    </location>
</feature>
<dbReference type="Proteomes" id="UP000002630">
    <property type="component" value="Linkage Group LG18"/>
</dbReference>
<dbReference type="EMBL" id="FN649743">
    <property type="protein sequence ID" value="CBN77636.1"/>
    <property type="molecule type" value="Genomic_DNA"/>
</dbReference>
<proteinExistence type="predicted"/>
<dbReference type="InParanoid" id="D8LQW3"/>
<feature type="compositionally biased region" description="Low complexity" evidence="1">
    <location>
        <begin position="225"/>
        <end position="236"/>
    </location>
</feature>
<dbReference type="InterPro" id="IPR043822">
    <property type="entry name" value="EsV_1_7_cys"/>
</dbReference>
<dbReference type="OMA" id="FFNPNQM"/>
<organism evidence="2 3">
    <name type="scientific">Ectocarpus siliculosus</name>
    <name type="common">Brown alga</name>
    <name type="synonym">Conferva siliculosa</name>
    <dbReference type="NCBI Taxonomy" id="2880"/>
    <lineage>
        <taxon>Eukaryota</taxon>
        <taxon>Sar</taxon>
        <taxon>Stramenopiles</taxon>
        <taxon>Ochrophyta</taxon>
        <taxon>PX clade</taxon>
        <taxon>Phaeophyceae</taxon>
        <taxon>Ectocarpales</taxon>
        <taxon>Ectocarpaceae</taxon>
        <taxon>Ectocarpus</taxon>
    </lineage>
</organism>
<gene>
    <name evidence="2" type="ORF">Esi_0061_0006</name>
</gene>
<dbReference type="Pfam" id="PF19114">
    <property type="entry name" value="EsV_1_7_cys"/>
    <property type="match status" value="3"/>
</dbReference>
<dbReference type="SMART" id="SM01425">
    <property type="entry name" value="EsV_1_7"/>
    <property type="match status" value="3"/>
</dbReference>
<protein>
    <submittedName>
        <fullName evidence="2">EsV-1-7</fullName>
    </submittedName>
</protein>
<dbReference type="AlphaFoldDB" id="D8LQW3"/>
<keyword evidence="3" id="KW-1185">Reference proteome</keyword>
<feature type="compositionally biased region" description="Basic residues" evidence="1">
    <location>
        <begin position="138"/>
        <end position="147"/>
    </location>
</feature>